<evidence type="ECO:0008006" key="4">
    <source>
        <dbReference type="Google" id="ProtNLM"/>
    </source>
</evidence>
<organism evidence="2 3">
    <name type="scientific">Robbsia andropogonis</name>
    <dbReference type="NCBI Taxonomy" id="28092"/>
    <lineage>
        <taxon>Bacteria</taxon>
        <taxon>Pseudomonadati</taxon>
        <taxon>Pseudomonadota</taxon>
        <taxon>Betaproteobacteria</taxon>
        <taxon>Burkholderiales</taxon>
        <taxon>Burkholderiaceae</taxon>
        <taxon>Robbsia</taxon>
    </lineage>
</organism>
<name>A0A0F5JUR8_9BURK</name>
<keyword evidence="1" id="KW-0472">Membrane</keyword>
<gene>
    <name evidence="2" type="ORF">WM40_25550</name>
</gene>
<keyword evidence="1" id="KW-1133">Transmembrane helix</keyword>
<feature type="transmembrane region" description="Helical" evidence="1">
    <location>
        <begin position="36"/>
        <end position="57"/>
    </location>
</feature>
<evidence type="ECO:0000256" key="1">
    <source>
        <dbReference type="SAM" id="Phobius"/>
    </source>
</evidence>
<dbReference type="EMBL" id="LAQU01000082">
    <property type="protein sequence ID" value="KKB61047.1"/>
    <property type="molecule type" value="Genomic_DNA"/>
</dbReference>
<comment type="caution">
    <text evidence="2">The sequence shown here is derived from an EMBL/GenBank/DDBJ whole genome shotgun (WGS) entry which is preliminary data.</text>
</comment>
<dbReference type="Proteomes" id="UP000033618">
    <property type="component" value="Unassembled WGS sequence"/>
</dbReference>
<accession>A0A0F5JUR8</accession>
<dbReference type="PATRIC" id="fig|28092.6.peg.6023"/>
<proteinExistence type="predicted"/>
<dbReference type="AlphaFoldDB" id="A0A0F5JUR8"/>
<reference evidence="2 3" key="1">
    <citation type="submission" date="2015-03" db="EMBL/GenBank/DDBJ databases">
        <title>Draft Genome Sequence of Burkholderia andropogonis type strain ICMP2807, isolated from Sorghum bicolor.</title>
        <authorList>
            <person name="Lopes-Santos L."/>
            <person name="Castro D.B."/>
            <person name="Ottoboni L.M."/>
            <person name="Park D."/>
            <person name="Weirc B.S."/>
            <person name="Destefano S.A."/>
        </authorList>
    </citation>
    <scope>NUCLEOTIDE SEQUENCE [LARGE SCALE GENOMIC DNA]</scope>
    <source>
        <strain evidence="2 3">ICMP2807</strain>
    </source>
</reference>
<keyword evidence="1" id="KW-0812">Transmembrane</keyword>
<sequence>MDRERIEKIKEAHREWERARYLGGLAFHWVPKWKRWLIAAYILGSGLLLFVMLVGILNRLSGTEILLLAIGISSVPSFIWVSREERRFYQIRDQMRTERRN</sequence>
<keyword evidence="3" id="KW-1185">Reference proteome</keyword>
<evidence type="ECO:0000313" key="2">
    <source>
        <dbReference type="EMBL" id="KKB61047.1"/>
    </source>
</evidence>
<protein>
    <recommendedName>
        <fullName evidence="4">Transmembrane protein</fullName>
    </recommendedName>
</protein>
<evidence type="ECO:0000313" key="3">
    <source>
        <dbReference type="Proteomes" id="UP000033618"/>
    </source>
</evidence>
<feature type="transmembrane region" description="Helical" evidence="1">
    <location>
        <begin position="63"/>
        <end position="82"/>
    </location>
</feature>